<name>A0A1X7J702_9BACL</name>
<keyword evidence="3" id="KW-1185">Reference proteome</keyword>
<dbReference type="STRING" id="1852522.SAMN06295960_1266"/>
<dbReference type="SUPFAM" id="SSF51735">
    <property type="entry name" value="NAD(P)-binding Rossmann-fold domains"/>
    <property type="match status" value="1"/>
</dbReference>
<organism evidence="2 3">
    <name type="scientific">Paenibacillus aquistagni</name>
    <dbReference type="NCBI Taxonomy" id="1852522"/>
    <lineage>
        <taxon>Bacteria</taxon>
        <taxon>Bacillati</taxon>
        <taxon>Bacillota</taxon>
        <taxon>Bacilli</taxon>
        <taxon>Bacillales</taxon>
        <taxon>Paenibacillaceae</taxon>
        <taxon>Paenibacillus</taxon>
    </lineage>
</organism>
<dbReference type="Proteomes" id="UP000193834">
    <property type="component" value="Unassembled WGS sequence"/>
</dbReference>
<evidence type="ECO:0000313" key="3">
    <source>
        <dbReference type="Proteomes" id="UP000193834"/>
    </source>
</evidence>
<dbReference type="AlphaFoldDB" id="A0A1X7J702"/>
<dbReference type="InterPro" id="IPR051604">
    <property type="entry name" value="Ergot_Alk_Oxidoreductase"/>
</dbReference>
<gene>
    <name evidence="2" type="ORF">SAMN06295960_1266</name>
</gene>
<accession>A0A1X7J702</accession>
<dbReference type="PANTHER" id="PTHR43162:SF1">
    <property type="entry name" value="PRESTALK A DIFFERENTIATION PROTEIN A"/>
    <property type="match status" value="1"/>
</dbReference>
<reference evidence="2 3" key="1">
    <citation type="submission" date="2017-04" db="EMBL/GenBank/DDBJ databases">
        <authorList>
            <person name="Afonso C.L."/>
            <person name="Miller P.J."/>
            <person name="Scott M.A."/>
            <person name="Spackman E."/>
            <person name="Goraichik I."/>
            <person name="Dimitrov K.M."/>
            <person name="Suarez D.L."/>
            <person name="Swayne D.E."/>
        </authorList>
    </citation>
    <scope>NUCLEOTIDE SEQUENCE [LARGE SCALE GENOMIC DNA]</scope>
    <source>
        <strain evidence="2 3">11</strain>
    </source>
</reference>
<dbReference type="Pfam" id="PF05368">
    <property type="entry name" value="NmrA"/>
    <property type="match status" value="1"/>
</dbReference>
<dbReference type="OrthoDB" id="339107at2"/>
<dbReference type="Gene3D" id="3.90.25.10">
    <property type="entry name" value="UDP-galactose 4-epimerase, domain 1"/>
    <property type="match status" value="1"/>
</dbReference>
<protein>
    <submittedName>
        <fullName evidence="2">Uncharacterized conserved protein YbjT, contains NAD(P)-binding and DUF2867 domains</fullName>
    </submittedName>
</protein>
<feature type="domain" description="NmrA-like" evidence="1">
    <location>
        <begin position="2"/>
        <end position="245"/>
    </location>
</feature>
<dbReference type="EMBL" id="FXAZ01000001">
    <property type="protein sequence ID" value="SMG23107.1"/>
    <property type="molecule type" value="Genomic_DNA"/>
</dbReference>
<dbReference type="Gene3D" id="3.40.50.720">
    <property type="entry name" value="NAD(P)-binding Rossmann-like Domain"/>
    <property type="match status" value="1"/>
</dbReference>
<sequence>MSTILVIGSTGNIGSFVVKELIKRGASVKAAVTNSDRGKTFFSDLPEVEVITFDFLSPSTYKDSLKNVKKVFLVRPPQLAHPKQDILPFLQAAKSAGVEHIVFVSLIGVEKNPVVPHHKIEKYIMELGFHYTFLRPSFFMQNLNTTHREDIALRNELFVPVGKGKTSFIDTRDIGEAAAICLTEPGHVNRKYDLTGSEALTYEDIALIMSKVLKRRIEYKNPNVFTFRKVSMKRGMPKDFVNVMSILYTMTKWGTARLVTNDLEAILNRPPIQFEQYVKDYKQEFVIETQHEPD</sequence>
<dbReference type="InterPro" id="IPR036291">
    <property type="entry name" value="NAD(P)-bd_dom_sf"/>
</dbReference>
<dbReference type="RefSeq" id="WP_085493429.1">
    <property type="nucleotide sequence ID" value="NZ_FXAZ01000001.1"/>
</dbReference>
<dbReference type="PANTHER" id="PTHR43162">
    <property type="match status" value="1"/>
</dbReference>
<evidence type="ECO:0000259" key="1">
    <source>
        <dbReference type="Pfam" id="PF05368"/>
    </source>
</evidence>
<dbReference type="CDD" id="cd05269">
    <property type="entry name" value="TMR_SDR_a"/>
    <property type="match status" value="1"/>
</dbReference>
<dbReference type="InterPro" id="IPR008030">
    <property type="entry name" value="NmrA-like"/>
</dbReference>
<proteinExistence type="predicted"/>
<evidence type="ECO:0000313" key="2">
    <source>
        <dbReference type="EMBL" id="SMG23107.1"/>
    </source>
</evidence>